<dbReference type="SUPFAM" id="SSF51126">
    <property type="entry name" value="Pectin lyase-like"/>
    <property type="match status" value="1"/>
</dbReference>
<name>A0A5P1FFJ6_ASPOF</name>
<keyword evidence="2" id="KW-1185">Reference proteome</keyword>
<dbReference type="AlphaFoldDB" id="A0A5P1FFJ6"/>
<accession>A0A5P1FFJ6</accession>
<dbReference type="InterPro" id="IPR012334">
    <property type="entry name" value="Pectin_lyas_fold"/>
</dbReference>
<dbReference type="UniPathway" id="UPA00545">
    <property type="reaction ID" value="UER00823"/>
</dbReference>
<dbReference type="GO" id="GO:0045490">
    <property type="term" value="P:pectin catabolic process"/>
    <property type="evidence" value="ECO:0007669"/>
    <property type="project" value="UniProtKB-UniPathway"/>
</dbReference>
<sequence>MKTRIDDVIDPAGLKIGMVGVELLSILSSIIFGPGSNVDGRVRWPGFKALQADEGGEVKPFSVGVFIDGNEWLPSTGVPFDADTVVHVYNMAYMTYK</sequence>
<reference evidence="2" key="1">
    <citation type="journal article" date="2017" name="Nat. Commun.">
        <title>The asparagus genome sheds light on the origin and evolution of a young Y chromosome.</title>
        <authorList>
            <person name="Harkess A."/>
            <person name="Zhou J."/>
            <person name="Xu C."/>
            <person name="Bowers J.E."/>
            <person name="Van der Hulst R."/>
            <person name="Ayyampalayam S."/>
            <person name="Mercati F."/>
            <person name="Riccardi P."/>
            <person name="McKain M.R."/>
            <person name="Kakrana A."/>
            <person name="Tang H."/>
            <person name="Ray J."/>
            <person name="Groenendijk J."/>
            <person name="Arikit S."/>
            <person name="Mathioni S.M."/>
            <person name="Nakano M."/>
            <person name="Shan H."/>
            <person name="Telgmann-Rauber A."/>
            <person name="Kanno A."/>
            <person name="Yue Z."/>
            <person name="Chen H."/>
            <person name="Li W."/>
            <person name="Chen Y."/>
            <person name="Xu X."/>
            <person name="Zhang Y."/>
            <person name="Luo S."/>
            <person name="Chen H."/>
            <person name="Gao J."/>
            <person name="Mao Z."/>
            <person name="Pires J.C."/>
            <person name="Luo M."/>
            <person name="Kudrna D."/>
            <person name="Wing R.A."/>
            <person name="Meyers B.C."/>
            <person name="Yi K."/>
            <person name="Kong H."/>
            <person name="Lavrijsen P."/>
            <person name="Sunseri F."/>
            <person name="Falavigna A."/>
            <person name="Ye Y."/>
            <person name="Leebens-Mack J.H."/>
            <person name="Chen G."/>
        </authorList>
    </citation>
    <scope>NUCLEOTIDE SEQUENCE [LARGE SCALE GENOMIC DNA]</scope>
    <source>
        <strain evidence="2">cv. DH0086</strain>
    </source>
</reference>
<protein>
    <submittedName>
        <fullName evidence="1">Uncharacterized protein</fullName>
    </submittedName>
</protein>
<dbReference type="InterPro" id="IPR011050">
    <property type="entry name" value="Pectin_lyase_fold/virulence"/>
</dbReference>
<dbReference type="Proteomes" id="UP000243459">
    <property type="component" value="Chromosome 3"/>
</dbReference>
<dbReference type="EMBL" id="CM007383">
    <property type="protein sequence ID" value="ONK75330.1"/>
    <property type="molecule type" value="Genomic_DNA"/>
</dbReference>
<proteinExistence type="predicted"/>
<organism evidence="1 2">
    <name type="scientific">Asparagus officinalis</name>
    <name type="common">Garden asparagus</name>
    <dbReference type="NCBI Taxonomy" id="4686"/>
    <lineage>
        <taxon>Eukaryota</taxon>
        <taxon>Viridiplantae</taxon>
        <taxon>Streptophyta</taxon>
        <taxon>Embryophyta</taxon>
        <taxon>Tracheophyta</taxon>
        <taxon>Spermatophyta</taxon>
        <taxon>Magnoliopsida</taxon>
        <taxon>Liliopsida</taxon>
        <taxon>Asparagales</taxon>
        <taxon>Asparagaceae</taxon>
        <taxon>Asparagoideae</taxon>
        <taxon>Asparagus</taxon>
    </lineage>
</organism>
<dbReference type="Gramene" id="ONK75330">
    <property type="protein sequence ID" value="ONK75330"/>
    <property type="gene ID" value="A4U43_C03F15720"/>
</dbReference>
<evidence type="ECO:0000313" key="2">
    <source>
        <dbReference type="Proteomes" id="UP000243459"/>
    </source>
</evidence>
<dbReference type="Gene3D" id="2.160.20.10">
    <property type="entry name" value="Single-stranded right-handed beta-helix, Pectin lyase-like"/>
    <property type="match status" value="1"/>
</dbReference>
<gene>
    <name evidence="1" type="ORF">A4U43_C03F15720</name>
</gene>
<evidence type="ECO:0000313" key="1">
    <source>
        <dbReference type="EMBL" id="ONK75330.1"/>
    </source>
</evidence>